<accession>A0ABT0HFC5</accession>
<comment type="caution">
    <text evidence="2">The sequence shown here is derived from an EMBL/GenBank/DDBJ whole genome shotgun (WGS) entry which is preliminary data.</text>
</comment>
<dbReference type="Proteomes" id="UP001202180">
    <property type="component" value="Unassembled WGS sequence"/>
</dbReference>
<feature type="domain" description="ER-bound oxygenase mpaB/mpaB'/Rubber oxygenase catalytic" evidence="1">
    <location>
        <begin position="125"/>
        <end position="323"/>
    </location>
</feature>
<dbReference type="PANTHER" id="PTHR37539">
    <property type="entry name" value="SECRETED PROTEIN-RELATED"/>
    <property type="match status" value="1"/>
</dbReference>
<dbReference type="Pfam" id="PF09995">
    <property type="entry name" value="MPAB_Lcp_cat"/>
    <property type="match status" value="1"/>
</dbReference>
<reference evidence="2 3" key="1">
    <citation type="submission" date="2022-04" db="EMBL/GenBank/DDBJ databases">
        <title>Spirosoma sp. strain RP8 genome sequencing and assembly.</title>
        <authorList>
            <person name="Jung Y."/>
        </authorList>
    </citation>
    <scope>NUCLEOTIDE SEQUENCE [LARGE SCALE GENOMIC DNA]</scope>
    <source>
        <strain evidence="2 3">RP8</strain>
    </source>
</reference>
<dbReference type="PANTHER" id="PTHR37539:SF1">
    <property type="entry name" value="ER-BOUND OXYGENASE MPAB_MPAB'_RUBBER OXYGENASE CATALYTIC DOMAIN-CONTAINING PROTEIN"/>
    <property type="match status" value="1"/>
</dbReference>
<dbReference type="InterPro" id="IPR018713">
    <property type="entry name" value="MPAB/Lcp_cat_dom"/>
</dbReference>
<evidence type="ECO:0000259" key="1">
    <source>
        <dbReference type="Pfam" id="PF09995"/>
    </source>
</evidence>
<dbReference type="RefSeq" id="WP_248475363.1">
    <property type="nucleotide sequence ID" value="NZ_JALPRF010000001.1"/>
</dbReference>
<organism evidence="2 3">
    <name type="scientific">Spirosoma liriopis</name>
    <dbReference type="NCBI Taxonomy" id="2937440"/>
    <lineage>
        <taxon>Bacteria</taxon>
        <taxon>Pseudomonadati</taxon>
        <taxon>Bacteroidota</taxon>
        <taxon>Cytophagia</taxon>
        <taxon>Cytophagales</taxon>
        <taxon>Cytophagaceae</taxon>
        <taxon>Spirosoma</taxon>
    </lineage>
</organism>
<name>A0ABT0HFC5_9BACT</name>
<dbReference type="InterPro" id="IPR037473">
    <property type="entry name" value="Lcp-like"/>
</dbReference>
<keyword evidence="3" id="KW-1185">Reference proteome</keyword>
<protein>
    <submittedName>
        <fullName evidence="2">DUF2236 domain-containing protein</fullName>
    </submittedName>
</protein>
<evidence type="ECO:0000313" key="2">
    <source>
        <dbReference type="EMBL" id="MCK8490567.1"/>
    </source>
</evidence>
<sequence>MPTLIKPSRLFSNELLQRCRQQGDPAADAVIATVVEENGRDALRQLMTWLADNHNFATDGQPEAVRTFFATYNRLPAWADAKQMAEGMRFFKKNAGQIGLILGCFSLPYCYLGADGAQVLWLTERIKNDTVRRLQETGEWVFGINDPKEWVSEKAVNRTLKVRLIHAGARWFSTHSGRWNMNWGTPVNQEDMAGTNLAFSYIVLLGLRKVGVLSTEQEEESYLHHINVVGYLNGVSEELLPQNLREAYLLGRSIAQRHFKPSEAGEGLTRSLLNAIVQQVSDTASQSAEKRPETIRNLAAGQMRFFLGDQYADWLAIPKAALEKRLVGITSRLPVFSGQLPGL</sequence>
<dbReference type="EMBL" id="JALPRF010000001">
    <property type="protein sequence ID" value="MCK8490567.1"/>
    <property type="molecule type" value="Genomic_DNA"/>
</dbReference>
<proteinExistence type="predicted"/>
<evidence type="ECO:0000313" key="3">
    <source>
        <dbReference type="Proteomes" id="UP001202180"/>
    </source>
</evidence>
<gene>
    <name evidence="2" type="ORF">M0L20_01815</name>
</gene>